<protein>
    <submittedName>
        <fullName evidence="1">Uncharacterized protein</fullName>
    </submittedName>
</protein>
<organism evidence="1 2">
    <name type="scientific">Colletotrichum spaethianum</name>
    <dbReference type="NCBI Taxonomy" id="700344"/>
    <lineage>
        <taxon>Eukaryota</taxon>
        <taxon>Fungi</taxon>
        <taxon>Dikarya</taxon>
        <taxon>Ascomycota</taxon>
        <taxon>Pezizomycotina</taxon>
        <taxon>Sordariomycetes</taxon>
        <taxon>Hypocreomycetidae</taxon>
        <taxon>Glomerellales</taxon>
        <taxon>Glomerellaceae</taxon>
        <taxon>Colletotrichum</taxon>
        <taxon>Colletotrichum spaethianum species complex</taxon>
    </lineage>
</organism>
<evidence type="ECO:0000313" key="2">
    <source>
        <dbReference type="Proteomes" id="UP001055115"/>
    </source>
</evidence>
<dbReference type="RefSeq" id="XP_049123616.1">
    <property type="nucleotide sequence ID" value="XM_049267659.1"/>
</dbReference>
<comment type="caution">
    <text evidence="1">The sequence shown here is derived from an EMBL/GenBank/DDBJ whole genome shotgun (WGS) entry which is preliminary data.</text>
</comment>
<dbReference type="GeneID" id="73322249"/>
<accession>A0AA37L3V2</accession>
<reference evidence="1 2" key="1">
    <citation type="submission" date="2022-03" db="EMBL/GenBank/DDBJ databases">
        <title>Genome data of Colletotrichum spp.</title>
        <authorList>
            <person name="Utami Y.D."/>
            <person name="Hiruma K."/>
        </authorList>
    </citation>
    <scope>NUCLEOTIDE SEQUENCE [LARGE SCALE GENOMIC DNA]</scope>
    <source>
        <strain evidence="1 2">MAFF 239500</strain>
    </source>
</reference>
<proteinExistence type="predicted"/>
<evidence type="ECO:0000313" key="1">
    <source>
        <dbReference type="EMBL" id="GKT41266.1"/>
    </source>
</evidence>
<dbReference type="Proteomes" id="UP001055115">
    <property type="component" value="Unassembled WGS sequence"/>
</dbReference>
<gene>
    <name evidence="1" type="ORF">ColSpa_01447</name>
</gene>
<dbReference type="AlphaFoldDB" id="A0AA37L3V2"/>
<name>A0AA37L3V2_9PEZI</name>
<sequence length="73" mass="7989">MPYSLMLCSGGSRLIASANQKAPGGPRTSRGSSSINLPIAITNKYRVNHGVSICRVREDWLWNSNVMLSVNVR</sequence>
<dbReference type="EMBL" id="BQXU01000002">
    <property type="protein sequence ID" value="GKT41266.1"/>
    <property type="molecule type" value="Genomic_DNA"/>
</dbReference>
<keyword evidence="2" id="KW-1185">Reference proteome</keyword>